<keyword evidence="3" id="KW-1185">Reference proteome</keyword>
<accession>A0AAV7LFH3</accession>
<evidence type="ECO:0000313" key="3">
    <source>
        <dbReference type="Proteomes" id="UP001066276"/>
    </source>
</evidence>
<organism evidence="2 3">
    <name type="scientific">Pleurodeles waltl</name>
    <name type="common">Iberian ribbed newt</name>
    <dbReference type="NCBI Taxonomy" id="8319"/>
    <lineage>
        <taxon>Eukaryota</taxon>
        <taxon>Metazoa</taxon>
        <taxon>Chordata</taxon>
        <taxon>Craniata</taxon>
        <taxon>Vertebrata</taxon>
        <taxon>Euteleostomi</taxon>
        <taxon>Amphibia</taxon>
        <taxon>Batrachia</taxon>
        <taxon>Caudata</taxon>
        <taxon>Salamandroidea</taxon>
        <taxon>Salamandridae</taxon>
        <taxon>Pleurodelinae</taxon>
        <taxon>Pleurodeles</taxon>
    </lineage>
</organism>
<reference evidence="2" key="1">
    <citation type="journal article" date="2022" name="bioRxiv">
        <title>Sequencing and chromosome-scale assembly of the giantPleurodeles waltlgenome.</title>
        <authorList>
            <person name="Brown T."/>
            <person name="Elewa A."/>
            <person name="Iarovenko S."/>
            <person name="Subramanian E."/>
            <person name="Araus A.J."/>
            <person name="Petzold A."/>
            <person name="Susuki M."/>
            <person name="Suzuki K.-i.T."/>
            <person name="Hayashi T."/>
            <person name="Toyoda A."/>
            <person name="Oliveira C."/>
            <person name="Osipova E."/>
            <person name="Leigh N.D."/>
            <person name="Simon A."/>
            <person name="Yun M.H."/>
        </authorList>
    </citation>
    <scope>NUCLEOTIDE SEQUENCE</scope>
    <source>
        <strain evidence="2">20211129_DDA</strain>
        <tissue evidence="2">Liver</tissue>
    </source>
</reference>
<evidence type="ECO:0000313" key="2">
    <source>
        <dbReference type="EMBL" id="KAJ1086345.1"/>
    </source>
</evidence>
<evidence type="ECO:0000256" key="1">
    <source>
        <dbReference type="SAM" id="MobiDB-lite"/>
    </source>
</evidence>
<proteinExistence type="predicted"/>
<feature type="compositionally biased region" description="Basic and acidic residues" evidence="1">
    <location>
        <begin position="56"/>
        <end position="73"/>
    </location>
</feature>
<feature type="region of interest" description="Disordered" evidence="1">
    <location>
        <begin position="1"/>
        <end position="74"/>
    </location>
</feature>
<name>A0AAV7LFH3_PLEWA</name>
<dbReference type="AlphaFoldDB" id="A0AAV7LFH3"/>
<sequence>MAPPPPRRERGRTRRAASRDTGSSATYGRAPSEGALPLHEIPHTNASRASGKARFKLRDTQRPRYGSRHERSSRVSIGCAFDRPTRFNGCGLVRRVTARDEGAATRHLPFICFSVPASSRTP</sequence>
<protein>
    <submittedName>
        <fullName evidence="2">Uncharacterized protein</fullName>
    </submittedName>
</protein>
<gene>
    <name evidence="2" type="ORF">NDU88_006465</name>
</gene>
<dbReference type="EMBL" id="JANPWB010000016">
    <property type="protein sequence ID" value="KAJ1086345.1"/>
    <property type="molecule type" value="Genomic_DNA"/>
</dbReference>
<dbReference type="Proteomes" id="UP001066276">
    <property type="component" value="Chromosome 12"/>
</dbReference>
<comment type="caution">
    <text evidence="2">The sequence shown here is derived from an EMBL/GenBank/DDBJ whole genome shotgun (WGS) entry which is preliminary data.</text>
</comment>